<reference evidence="1 2" key="1">
    <citation type="submission" date="2016-07" db="EMBL/GenBank/DDBJ databases">
        <title>Comparative genomics of the entomopathogenic fungus Beauveria bassiana.</title>
        <authorList>
            <person name="Valero Jimenez C.A."/>
            <person name="Zwaan B.J."/>
            <person name="Van Kan J.A."/>
            <person name="Takken W."/>
            <person name="Debets A.J."/>
            <person name="Schoustra S.E."/>
            <person name="Koenraadt C.J."/>
        </authorList>
    </citation>
    <scope>NUCLEOTIDE SEQUENCE [LARGE SCALE GENOMIC DNA]</scope>
    <source>
        <strain evidence="1 2">ARSEF 8028</strain>
    </source>
</reference>
<evidence type="ECO:0000313" key="1">
    <source>
        <dbReference type="EMBL" id="PQK17003.1"/>
    </source>
</evidence>
<sequence>MSHHLLPTAQPYITVTPRTSLRGVASSHPAVPLASCITTPPRQPALVSGQRSQ</sequence>
<evidence type="ECO:0000313" key="2">
    <source>
        <dbReference type="Proteomes" id="UP000237441"/>
    </source>
</evidence>
<dbReference type="AlphaFoldDB" id="A0A2S7YLW8"/>
<organism evidence="1 2">
    <name type="scientific">Beauveria bassiana</name>
    <name type="common">White muscardine disease fungus</name>
    <name type="synonym">Tritirachium shiotae</name>
    <dbReference type="NCBI Taxonomy" id="176275"/>
    <lineage>
        <taxon>Eukaryota</taxon>
        <taxon>Fungi</taxon>
        <taxon>Dikarya</taxon>
        <taxon>Ascomycota</taxon>
        <taxon>Pezizomycotina</taxon>
        <taxon>Sordariomycetes</taxon>
        <taxon>Hypocreomycetidae</taxon>
        <taxon>Hypocreales</taxon>
        <taxon>Cordycipitaceae</taxon>
        <taxon>Beauveria</taxon>
    </lineage>
</organism>
<name>A0A2S7YLW8_BEABA</name>
<dbReference type="Proteomes" id="UP000237441">
    <property type="component" value="Unassembled WGS sequence"/>
</dbReference>
<dbReference type="EMBL" id="JRHA01000007">
    <property type="protein sequence ID" value="PQK17003.1"/>
    <property type="molecule type" value="Genomic_DNA"/>
</dbReference>
<protein>
    <submittedName>
        <fullName evidence="1">Uncharacterized protein</fullName>
    </submittedName>
</protein>
<gene>
    <name evidence="1" type="ORF">BB8028_0007g02020</name>
</gene>
<comment type="caution">
    <text evidence="1">The sequence shown here is derived from an EMBL/GenBank/DDBJ whole genome shotgun (WGS) entry which is preliminary data.</text>
</comment>
<proteinExistence type="predicted"/>
<accession>A0A2S7YLW8</accession>